<feature type="compositionally biased region" description="Basic and acidic residues" evidence="1">
    <location>
        <begin position="348"/>
        <end position="360"/>
    </location>
</feature>
<dbReference type="RefSeq" id="XP_004992434.1">
    <property type="nucleotide sequence ID" value="XM_004992377.1"/>
</dbReference>
<dbReference type="InterPro" id="IPR000299">
    <property type="entry name" value="FERM_domain"/>
</dbReference>
<organism evidence="5">
    <name type="scientific">Salpingoeca rosetta (strain ATCC 50818 / BSB-021)</name>
    <dbReference type="NCBI Taxonomy" id="946362"/>
    <lineage>
        <taxon>Eukaryota</taxon>
        <taxon>Choanoflagellata</taxon>
        <taxon>Craspedida</taxon>
        <taxon>Salpingoecidae</taxon>
        <taxon>Salpingoeca</taxon>
    </lineage>
</organism>
<evidence type="ECO:0000259" key="2">
    <source>
        <dbReference type="PROSITE" id="PS01179"/>
    </source>
</evidence>
<evidence type="ECO:0000313" key="4">
    <source>
        <dbReference type="EMBL" id="EGD74789.1"/>
    </source>
</evidence>
<accession>F2UDT9</accession>
<feature type="compositionally biased region" description="Acidic residues" evidence="1">
    <location>
        <begin position="373"/>
        <end position="391"/>
    </location>
</feature>
<dbReference type="Gene3D" id="3.10.20.90">
    <property type="entry name" value="Phosphatidylinositol 3-kinase Catalytic Subunit, Chain A, domain 1"/>
    <property type="match status" value="1"/>
</dbReference>
<protein>
    <recommendedName>
        <fullName evidence="6">FERM domain-containing protein</fullName>
    </recommendedName>
</protein>
<dbReference type="Gene3D" id="2.30.29.30">
    <property type="entry name" value="Pleckstrin-homology domain (PH domain)/Phosphotyrosine-binding domain (PTB)"/>
    <property type="match status" value="1"/>
</dbReference>
<dbReference type="KEGG" id="sre:PTSG_07022"/>
<dbReference type="AlphaFoldDB" id="F2UDT9"/>
<dbReference type="GeneID" id="16073001"/>
<dbReference type="InParanoid" id="F2UDT9"/>
<dbReference type="PANTHER" id="PTHR13283:SF10">
    <property type="entry name" value="FERM DOMAIN-CONTAINING PROTEIN 8"/>
    <property type="match status" value="1"/>
</dbReference>
<dbReference type="InterPro" id="IPR011993">
    <property type="entry name" value="PH-like_dom_sf"/>
</dbReference>
<feature type="region of interest" description="Disordered" evidence="1">
    <location>
        <begin position="1"/>
        <end position="37"/>
    </location>
</feature>
<dbReference type="Gene3D" id="1.20.80.10">
    <property type="match status" value="1"/>
</dbReference>
<dbReference type="SUPFAM" id="SSF47031">
    <property type="entry name" value="Second domain of FERM"/>
    <property type="match status" value="1"/>
</dbReference>
<evidence type="ECO:0000313" key="5">
    <source>
        <dbReference type="Proteomes" id="UP000007799"/>
    </source>
</evidence>
<feature type="compositionally biased region" description="Acidic residues" evidence="1">
    <location>
        <begin position="415"/>
        <end position="424"/>
    </location>
</feature>
<reference evidence="4" key="1">
    <citation type="submission" date="2009-08" db="EMBL/GenBank/DDBJ databases">
        <title>Annotation of Salpingoeca rosetta.</title>
        <authorList>
            <consortium name="The Broad Institute Genome Sequencing Platform"/>
            <person name="Russ C."/>
            <person name="Cuomo C."/>
            <person name="Burger G."/>
            <person name="Gray M.W."/>
            <person name="Holland P.W.H."/>
            <person name="King N."/>
            <person name="Lang F.B.F."/>
            <person name="Roger A.J."/>
            <person name="Ruiz-Trillo I."/>
            <person name="Young S.K."/>
            <person name="Zeng Q."/>
            <person name="Gargeya S."/>
            <person name="Alvarado L."/>
            <person name="Berlin A."/>
            <person name="Chapman S.B."/>
            <person name="Chen Z."/>
            <person name="Freedman E."/>
            <person name="Gellesch M."/>
            <person name="Goldberg J."/>
            <person name="Griggs A."/>
            <person name="Gujja S."/>
            <person name="Heilman E."/>
            <person name="Heiman D."/>
            <person name="Howarth C."/>
            <person name="Mehta T."/>
            <person name="Neiman D."/>
            <person name="Pearson M."/>
            <person name="Roberts A."/>
            <person name="Saif S."/>
            <person name="Shea T."/>
            <person name="Shenoy N."/>
            <person name="Sisk P."/>
            <person name="Stolte C."/>
            <person name="Sykes S."/>
            <person name="White J."/>
            <person name="Yandava C."/>
            <person name="Haas B."/>
            <person name="Nusbaum C."/>
            <person name="Birren B."/>
        </authorList>
    </citation>
    <scope>NUCLEOTIDE SEQUENCE [LARGE SCALE GENOMIC DNA]</scope>
    <source>
        <strain evidence="4">ATCC 50818</strain>
    </source>
</reference>
<dbReference type="InterPro" id="IPR014352">
    <property type="entry name" value="FERM/acyl-CoA-bd_prot_sf"/>
</dbReference>
<dbReference type="EMBL" id="GL832970">
    <property type="protein sequence ID" value="EGD74789.1"/>
    <property type="molecule type" value="Genomic_DNA"/>
</dbReference>
<feature type="compositionally biased region" description="Basic and acidic residues" evidence="1">
    <location>
        <begin position="399"/>
        <end position="414"/>
    </location>
</feature>
<gene>
    <name evidence="4" type="ORF">PTSG_07022</name>
</gene>
<evidence type="ECO:0000256" key="1">
    <source>
        <dbReference type="SAM" id="MobiDB-lite"/>
    </source>
</evidence>
<keyword evidence="5" id="KW-1185">Reference proteome</keyword>
<evidence type="ECO:0000259" key="3">
    <source>
        <dbReference type="PROSITE" id="PS50057"/>
    </source>
</evidence>
<dbReference type="Proteomes" id="UP000007799">
    <property type="component" value="Unassembled WGS sequence"/>
</dbReference>
<dbReference type="FunCoup" id="F2UDT9">
    <property type="interactions" value="518"/>
</dbReference>
<dbReference type="InterPro" id="IPR006020">
    <property type="entry name" value="PTB/PI_dom"/>
</dbReference>
<dbReference type="InterPro" id="IPR035963">
    <property type="entry name" value="FERM_2"/>
</dbReference>
<evidence type="ECO:0008006" key="6">
    <source>
        <dbReference type="Google" id="ProtNLM"/>
    </source>
</evidence>
<dbReference type="STRING" id="946362.F2UDT9"/>
<dbReference type="InterPro" id="IPR019748">
    <property type="entry name" value="FERM_central"/>
</dbReference>
<feature type="domain" description="FERM" evidence="3">
    <location>
        <begin position="54"/>
        <end position="376"/>
    </location>
</feature>
<dbReference type="Pfam" id="PF00373">
    <property type="entry name" value="FERM_M"/>
    <property type="match status" value="1"/>
</dbReference>
<feature type="compositionally biased region" description="Basic and acidic residues" evidence="1">
    <location>
        <begin position="17"/>
        <end position="31"/>
    </location>
</feature>
<dbReference type="PANTHER" id="PTHR13283">
    <property type="entry name" value="KREV INTERACTION TRAPPED 1-RELATED"/>
    <property type="match status" value="1"/>
</dbReference>
<name>F2UDT9_SALR5</name>
<feature type="region of interest" description="Disordered" evidence="1">
    <location>
        <begin position="347"/>
        <end position="431"/>
    </location>
</feature>
<dbReference type="eggNOG" id="KOG4335">
    <property type="taxonomic scope" value="Eukaryota"/>
</dbReference>
<dbReference type="PROSITE" id="PS01179">
    <property type="entry name" value="PID"/>
    <property type="match status" value="1"/>
</dbReference>
<sequence length="527" mass="58725">MNREECPRRSQTSMKAWARDRASFDMTGHDDAEADTAQEEKDLADVGRLKGDARDIIVTLMNSQEIAVHCPKGHQTNAVDLKRLTLEHLGVEDTYHSLFSIWVMSPSLRLPAKDEHYPIKMLKLWPDLLAAYTESADPEEFPAIYLRKAPLTHPGVEVTVSDENAILLLFIELTDEVVNSECAVDEDDAVAMAATHLFLNFGEEATRKDVSESQGSQQPQHFAGKLRWKSWERRVFESLEEQLPVFQQQSPAEIMSDYLERGRQYATYGGVKFLGNVEPAEKGTLLQEQRTKEVLLSINFDGLHVTDTKTNQVILSVPFNAFRAKAFLTYDDNVCVSVVYNVEGNDVSEEKSTAEEKTDGSGDTTTGAGTRDDDNDNDDDDDDGDGLEETNIDNGGDADLPKLHTDYNQSRDGDGDGDGDDGDGSDSKNPDEQEMIIWSNLASSILEAVDAYRAINAAHSRLAQGRANVKGVLVTDTATKGTGVRRDPRFKRTMRNAYNTLNRRMATLTLRRLRRRASINHDATDQS</sequence>
<dbReference type="GO" id="GO:0005886">
    <property type="term" value="C:plasma membrane"/>
    <property type="evidence" value="ECO:0007669"/>
    <property type="project" value="TreeGrafter"/>
</dbReference>
<feature type="domain" description="PID" evidence="2">
    <location>
        <begin position="271"/>
        <end position="320"/>
    </location>
</feature>
<dbReference type="PROSITE" id="PS50057">
    <property type="entry name" value="FERM_3"/>
    <property type="match status" value="1"/>
</dbReference>
<dbReference type="CDD" id="cd14473">
    <property type="entry name" value="FERM_B-lobe"/>
    <property type="match status" value="1"/>
</dbReference>
<proteinExistence type="predicted"/>
<dbReference type="InterPro" id="IPR051594">
    <property type="entry name" value="KRIT1/FRMD8"/>
</dbReference>